<feature type="domain" description="Solute-binding protein family 5" evidence="5">
    <location>
        <begin position="110"/>
        <end position="502"/>
    </location>
</feature>
<dbReference type="PANTHER" id="PTHR30290">
    <property type="entry name" value="PERIPLASMIC BINDING COMPONENT OF ABC TRANSPORTER"/>
    <property type="match status" value="1"/>
</dbReference>
<evidence type="ECO:0000256" key="4">
    <source>
        <dbReference type="SAM" id="SignalP"/>
    </source>
</evidence>
<protein>
    <submittedName>
        <fullName evidence="6">Peptide/nickel transport system substrate-binding protein</fullName>
    </submittedName>
</protein>
<dbReference type="EMBL" id="FOCC01000005">
    <property type="protein sequence ID" value="SEM62521.1"/>
    <property type="molecule type" value="Genomic_DNA"/>
</dbReference>
<proteinExistence type="inferred from homology"/>
<dbReference type="Gene3D" id="3.40.190.10">
    <property type="entry name" value="Periplasmic binding protein-like II"/>
    <property type="match status" value="1"/>
</dbReference>
<name>A0ABY1ABA7_9LACO</name>
<evidence type="ECO:0000259" key="5">
    <source>
        <dbReference type="Pfam" id="PF00496"/>
    </source>
</evidence>
<dbReference type="InterPro" id="IPR030678">
    <property type="entry name" value="Peptide/Ni-bd"/>
</dbReference>
<keyword evidence="2" id="KW-0813">Transport</keyword>
<evidence type="ECO:0000313" key="6">
    <source>
        <dbReference type="EMBL" id="SEM62521.1"/>
    </source>
</evidence>
<dbReference type="InterPro" id="IPR000914">
    <property type="entry name" value="SBP_5_dom"/>
</dbReference>
<dbReference type="CDD" id="cd08510">
    <property type="entry name" value="PBP2_Lactococcal_OppA_like"/>
    <property type="match status" value="1"/>
</dbReference>
<dbReference type="Pfam" id="PF00496">
    <property type="entry name" value="SBP_bac_5"/>
    <property type="match status" value="1"/>
</dbReference>
<comment type="similarity">
    <text evidence="1">Belongs to the bacterial solute-binding protein 5 family.</text>
</comment>
<accession>A0ABY1ABA7</accession>
<keyword evidence="3 4" id="KW-0732">Signal</keyword>
<evidence type="ECO:0000313" key="7">
    <source>
        <dbReference type="Proteomes" id="UP000182089"/>
    </source>
</evidence>
<comment type="caution">
    <text evidence="6">The sequence shown here is derived from an EMBL/GenBank/DDBJ whole genome shotgun (WGS) entry which is preliminary data.</text>
</comment>
<evidence type="ECO:0000256" key="2">
    <source>
        <dbReference type="ARBA" id="ARBA00022448"/>
    </source>
</evidence>
<dbReference type="Gene3D" id="3.10.105.10">
    <property type="entry name" value="Dipeptide-binding Protein, Domain 3"/>
    <property type="match status" value="1"/>
</dbReference>
<dbReference type="PANTHER" id="PTHR30290:SF9">
    <property type="entry name" value="OLIGOPEPTIDE-BINDING PROTEIN APPA"/>
    <property type="match status" value="1"/>
</dbReference>
<dbReference type="Proteomes" id="UP000182089">
    <property type="component" value="Unassembled WGS sequence"/>
</dbReference>
<dbReference type="SUPFAM" id="SSF53850">
    <property type="entry name" value="Periplasmic binding protein-like II"/>
    <property type="match status" value="1"/>
</dbReference>
<dbReference type="InterPro" id="IPR039424">
    <property type="entry name" value="SBP_5"/>
</dbReference>
<feature type="chain" id="PRO_5047507537" evidence="4">
    <location>
        <begin position="21"/>
        <end position="590"/>
    </location>
</feature>
<organism evidence="6 7">
    <name type="scientific">Ligilactobacillus ruminis</name>
    <dbReference type="NCBI Taxonomy" id="1623"/>
    <lineage>
        <taxon>Bacteria</taxon>
        <taxon>Bacillati</taxon>
        <taxon>Bacillota</taxon>
        <taxon>Bacilli</taxon>
        <taxon>Lactobacillales</taxon>
        <taxon>Lactobacillaceae</taxon>
        <taxon>Ligilactobacillus</taxon>
    </lineage>
</organism>
<gene>
    <name evidence="6" type="ORF">SAMN05216431_105116</name>
</gene>
<sequence length="590" mass="65405">MKTKKVLAGTVAVLSLSALALTGCSNSKSSSSSSSSKTTKATLPVAYKNTATAKKGGTLKVGVVSDSAFKGIFASELSDDAIDSEVGQFAQQSLFKYDDNYKFVKGGAADISFDDSAKTATIKINKKVKWSNGLPLTAKDVEYAYEIIANPASKSNRYTDSLKNIKGMEEYHAGKSDTISGITMPDKYTVVLHFKQMTPGMQTSGSGYIWENAEPYEYLKDVPFSKLQSSDKVRKNPVTYGPYKFSKLVQGESAEFVPNTYYWGKKPSLSKITIETVSTSTAGAALKSKKYDIMLDEPASVYGQNKKPKGYTMVGKAELAYSYMGFKVGKYDSKTGKNVEDKNAKMNNKSLRQAMAYALNVEQVSNKFGYGLRTRATSLIPAAFKEYKNTALKGFPQNIKKANSLLDKAGYKKGKDGYRKTPSGKKLVVHLAAMSGSANQEAIMKNYIQCWKKIGIKAQLTNGRLLDFNNFYDKVENDTKDIDVFFGAWSLSSEPSPADLYSEGAPYNFTRFVSKKNNQYLKNIDSQKAVTNHKWRVKQFKEWQAYMNNQAYVVPIQDYYDAYPVKNSVKGFTLQTSKGYTLWENVSLTK</sequence>
<evidence type="ECO:0000256" key="1">
    <source>
        <dbReference type="ARBA" id="ARBA00005695"/>
    </source>
</evidence>
<reference evidence="6 7" key="1">
    <citation type="submission" date="2016-10" db="EMBL/GenBank/DDBJ databases">
        <authorList>
            <person name="Varghese N."/>
            <person name="Submissions S."/>
        </authorList>
    </citation>
    <scope>NUCLEOTIDE SEQUENCE [LARGE SCALE GENOMIC DNA]</scope>
    <source>
        <strain evidence="6 7">WC1T17</strain>
    </source>
</reference>
<dbReference type="PROSITE" id="PS51257">
    <property type="entry name" value="PROKAR_LIPOPROTEIN"/>
    <property type="match status" value="1"/>
</dbReference>
<evidence type="ECO:0000256" key="3">
    <source>
        <dbReference type="ARBA" id="ARBA00022729"/>
    </source>
</evidence>
<dbReference type="PIRSF" id="PIRSF002741">
    <property type="entry name" value="MppA"/>
    <property type="match status" value="1"/>
</dbReference>
<feature type="signal peptide" evidence="4">
    <location>
        <begin position="1"/>
        <end position="20"/>
    </location>
</feature>